<dbReference type="RefSeq" id="WP_119979006.1">
    <property type="nucleotide sequence ID" value="NZ_BPFB01000026.1"/>
</dbReference>
<gene>
    <name evidence="1" type="primary">yecM</name>
    <name evidence="1" type="ORF">TUM4630_23330</name>
</gene>
<evidence type="ECO:0000313" key="1">
    <source>
        <dbReference type="EMBL" id="GIU48001.1"/>
    </source>
</evidence>
<reference evidence="1 2" key="1">
    <citation type="submission" date="2021-05" db="EMBL/GenBank/DDBJ databases">
        <title>Molecular characterization for Shewanella algae harboring chromosomal blaOXA-55-like strains isolated from clinical and environment sample.</title>
        <authorList>
            <person name="Ohama Y."/>
            <person name="Aoki K."/>
            <person name="Harada S."/>
            <person name="Moriya K."/>
            <person name="Ishii Y."/>
            <person name="Tateda K."/>
        </authorList>
    </citation>
    <scope>NUCLEOTIDE SEQUENCE [LARGE SCALE GENOMIC DNA]</scope>
    <source>
        <strain evidence="1 2">LMG 23746</strain>
    </source>
</reference>
<dbReference type="PANTHER" id="PTHR37519">
    <property type="match status" value="1"/>
</dbReference>
<organism evidence="1 2">
    <name type="scientific">Shewanella algidipiscicola</name>
    <dbReference type="NCBI Taxonomy" id="614070"/>
    <lineage>
        <taxon>Bacteria</taxon>
        <taxon>Pseudomonadati</taxon>
        <taxon>Pseudomonadota</taxon>
        <taxon>Gammaproteobacteria</taxon>
        <taxon>Alteromonadales</taxon>
        <taxon>Shewanellaceae</taxon>
        <taxon>Shewanella</taxon>
    </lineage>
</organism>
<accession>A0ABQ4PL53</accession>
<dbReference type="InterPro" id="IPR029068">
    <property type="entry name" value="Glyas_Bleomycin-R_OHBP_Dase"/>
</dbReference>
<dbReference type="PANTHER" id="PTHR37519:SF1">
    <property type="entry name" value="DIHYDROXYBIPHENYL DIOXYGENASE DOMAIN-CONTAINING PROTEIN"/>
    <property type="match status" value="1"/>
</dbReference>
<comment type="caution">
    <text evidence="1">The sequence shown here is derived from an EMBL/GenBank/DDBJ whole genome shotgun (WGS) entry which is preliminary data.</text>
</comment>
<dbReference type="EMBL" id="BPFB01000026">
    <property type="protein sequence ID" value="GIU48001.1"/>
    <property type="molecule type" value="Genomic_DNA"/>
</dbReference>
<keyword evidence="2" id="KW-1185">Reference proteome</keyword>
<name>A0ABQ4PL53_9GAMM</name>
<dbReference type="Proteomes" id="UP000761574">
    <property type="component" value="Unassembled WGS sequence"/>
</dbReference>
<evidence type="ECO:0000313" key="2">
    <source>
        <dbReference type="Proteomes" id="UP000761574"/>
    </source>
</evidence>
<sequence>MTQPNITLHELEQSWPQFSHDIQQFLQELQLDTLGLACDHVAVRVNSVAGADLLKDYFGHRGRIISNNMINGRPILIIALNRPLQLAHMLIDCVELPYPSDKHYPNEGWEHIEVVLPGEAQNIEQLSQQLLNALPTLAPVLAGKTDIKVKCSSPQGEHERLANPTIAFKRANLCIKVHAHGIKTIIASEAK</sequence>
<proteinExistence type="predicted"/>
<protein>
    <submittedName>
        <fullName evidence="1">VOC family protein</fullName>
    </submittedName>
</protein>
<dbReference type="Gene3D" id="3.10.180.10">
    <property type="entry name" value="2,3-Dihydroxybiphenyl 1,2-Dioxygenase, domain 1"/>
    <property type="match status" value="1"/>
</dbReference>
<dbReference type="NCBIfam" id="NF008683">
    <property type="entry name" value="PRK11700.1-6"/>
    <property type="match status" value="1"/>
</dbReference>
<dbReference type="Pfam" id="PF06185">
    <property type="entry name" value="YecM"/>
    <property type="match status" value="1"/>
</dbReference>
<dbReference type="InterPro" id="IPR010393">
    <property type="entry name" value="DUF991_YecM-like"/>
</dbReference>
<dbReference type="SUPFAM" id="SSF54593">
    <property type="entry name" value="Glyoxalase/Bleomycin resistance protein/Dihydroxybiphenyl dioxygenase"/>
    <property type="match status" value="1"/>
</dbReference>